<keyword evidence="2" id="KW-1185">Reference proteome</keyword>
<proteinExistence type="predicted"/>
<organism evidence="1 2">
    <name type="scientific">Mytilus coruscus</name>
    <name type="common">Sea mussel</name>
    <dbReference type="NCBI Taxonomy" id="42192"/>
    <lineage>
        <taxon>Eukaryota</taxon>
        <taxon>Metazoa</taxon>
        <taxon>Spiralia</taxon>
        <taxon>Lophotrochozoa</taxon>
        <taxon>Mollusca</taxon>
        <taxon>Bivalvia</taxon>
        <taxon>Autobranchia</taxon>
        <taxon>Pteriomorphia</taxon>
        <taxon>Mytilida</taxon>
        <taxon>Mytiloidea</taxon>
        <taxon>Mytilidae</taxon>
        <taxon>Mytilinae</taxon>
        <taxon>Mytilus</taxon>
    </lineage>
</organism>
<evidence type="ECO:0008006" key="3">
    <source>
        <dbReference type="Google" id="ProtNLM"/>
    </source>
</evidence>
<dbReference type="InterPro" id="IPR001969">
    <property type="entry name" value="Aspartic_peptidase_AS"/>
</dbReference>
<dbReference type="CDD" id="cd00303">
    <property type="entry name" value="retropepsin_like"/>
    <property type="match status" value="1"/>
</dbReference>
<dbReference type="Proteomes" id="UP000507470">
    <property type="component" value="Unassembled WGS sequence"/>
</dbReference>
<dbReference type="GO" id="GO:0006508">
    <property type="term" value="P:proteolysis"/>
    <property type="evidence" value="ECO:0007669"/>
    <property type="project" value="InterPro"/>
</dbReference>
<dbReference type="GO" id="GO:0004190">
    <property type="term" value="F:aspartic-type endopeptidase activity"/>
    <property type="evidence" value="ECO:0007669"/>
    <property type="project" value="InterPro"/>
</dbReference>
<protein>
    <recommendedName>
        <fullName evidence="3">Peptidase A2 domain-containing protein</fullName>
    </recommendedName>
</protein>
<dbReference type="EMBL" id="CACVKT020001214">
    <property type="protein sequence ID" value="CAC5366149.1"/>
    <property type="molecule type" value="Genomic_DNA"/>
</dbReference>
<dbReference type="PANTHER" id="PTHR45823:SF1">
    <property type="entry name" value="T-SNARE COILED-COIL HOMOLOGY DOMAIN-CONTAINING PROTEIN"/>
    <property type="match status" value="1"/>
</dbReference>
<dbReference type="PANTHER" id="PTHR45823">
    <property type="entry name" value="T-SNARE COILED-COIL HOMOLOGY DOMAIN-CONTAINING PROTEIN"/>
    <property type="match status" value="1"/>
</dbReference>
<dbReference type="AlphaFoldDB" id="A0A6J8ADY3"/>
<dbReference type="SUPFAM" id="SSF50630">
    <property type="entry name" value="Acid proteases"/>
    <property type="match status" value="1"/>
</dbReference>
<dbReference type="Gene3D" id="2.40.70.10">
    <property type="entry name" value="Acid Proteases"/>
    <property type="match status" value="1"/>
</dbReference>
<sequence length="551" mass="62564">MTSPGILSPSVVHPPDFNTKQTKFDVLTGIVSHLHKGLNDQAEENQIFKNQFDNYNEYTNRKIENLSSQFNTRLSDMSKEFDTKLEDQSVEINIKLENNFVNLHGEMGKLTTAMEKQADYILEKFFPLKAKNVGYTKTNSYDGKSNWSDYKVHFEIVAQLNGWSSEIKALKLISCMQNEALPAIGDINTNCSPSYSDLINTLTRRFAPENQNELYKSQIDTRIRKRGESLPELAQDFKSFVRLAYPKAHQEVLDSLAYRSFREALNDYDLAWALTQSNIDAIDDALNLALKYEAFHSSRRKPNLRKLAIAEVSDVNVNYTVPKTHFKGDHSGKGACYYCWEPGHFKRDWKLLVAGREGHLPAEPCIAKGPNILKVKTHDHDGLFIKAEILSRIIHCLIDTGASMSVLNPKIFDSLPEHCKTKLQPYENDLKMADGHNVRPLGTIKLLLLIDNQYIDQLFVVADIDIPVVLGYDFMYNNRCVIDVPNKNPLLNSKTVDCHLESQLPSLFKISIDKQVTIPSNSETIIHALPNEKLQVPYGTTMSLENTSQSF</sequence>
<evidence type="ECO:0000313" key="1">
    <source>
        <dbReference type="EMBL" id="CAC5366149.1"/>
    </source>
</evidence>
<evidence type="ECO:0000313" key="2">
    <source>
        <dbReference type="Proteomes" id="UP000507470"/>
    </source>
</evidence>
<reference evidence="1 2" key="1">
    <citation type="submission" date="2020-06" db="EMBL/GenBank/DDBJ databases">
        <authorList>
            <person name="Li R."/>
            <person name="Bekaert M."/>
        </authorList>
    </citation>
    <scope>NUCLEOTIDE SEQUENCE [LARGE SCALE GENOMIC DNA]</scope>
    <source>
        <strain evidence="2">wild</strain>
    </source>
</reference>
<name>A0A6J8ADY3_MYTCO</name>
<dbReference type="InterPro" id="IPR021109">
    <property type="entry name" value="Peptidase_aspartic_dom_sf"/>
</dbReference>
<dbReference type="PROSITE" id="PS00141">
    <property type="entry name" value="ASP_PROTEASE"/>
    <property type="match status" value="1"/>
</dbReference>
<dbReference type="OrthoDB" id="6118021at2759"/>
<gene>
    <name evidence="1" type="ORF">MCOR_6559</name>
</gene>
<accession>A0A6J8ADY3</accession>